<dbReference type="InterPro" id="IPR034164">
    <property type="entry name" value="Pepsin-like_dom"/>
</dbReference>
<evidence type="ECO:0000313" key="7">
    <source>
        <dbReference type="EMBL" id="KAK3683632.1"/>
    </source>
</evidence>
<evidence type="ECO:0000256" key="3">
    <source>
        <dbReference type="PIRSR" id="PIRSR601461-2"/>
    </source>
</evidence>
<feature type="chain" id="PRO_5042175010" evidence="5">
    <location>
        <begin position="20"/>
        <end position="539"/>
    </location>
</feature>
<dbReference type="InterPro" id="IPR033121">
    <property type="entry name" value="PEPTIDASE_A1"/>
</dbReference>
<feature type="region of interest" description="Disordered" evidence="4">
    <location>
        <begin position="463"/>
        <end position="517"/>
    </location>
</feature>
<evidence type="ECO:0000256" key="1">
    <source>
        <dbReference type="ARBA" id="ARBA00007447"/>
    </source>
</evidence>
<keyword evidence="8" id="KW-1185">Reference proteome</keyword>
<feature type="domain" description="Peptidase A1" evidence="6">
    <location>
        <begin position="137"/>
        <end position="438"/>
    </location>
</feature>
<evidence type="ECO:0000256" key="4">
    <source>
        <dbReference type="SAM" id="MobiDB-lite"/>
    </source>
</evidence>
<dbReference type="GO" id="GO:0006508">
    <property type="term" value="P:proteolysis"/>
    <property type="evidence" value="ECO:0007669"/>
    <property type="project" value="InterPro"/>
</dbReference>
<dbReference type="PANTHER" id="PTHR47966:SF75">
    <property type="entry name" value="ENDOPEPTIDASE (CTSD), PUTATIVE (AFU_ORTHOLOGUE AFUA_4G07040)-RELATED"/>
    <property type="match status" value="1"/>
</dbReference>
<dbReference type="CDD" id="cd05471">
    <property type="entry name" value="pepsin_like"/>
    <property type="match status" value="1"/>
</dbReference>
<dbReference type="GO" id="GO:0004190">
    <property type="term" value="F:aspartic-type endopeptidase activity"/>
    <property type="evidence" value="ECO:0007669"/>
    <property type="project" value="InterPro"/>
</dbReference>
<feature type="disulfide bond" evidence="3">
    <location>
        <begin position="168"/>
        <end position="173"/>
    </location>
</feature>
<dbReference type="PANTHER" id="PTHR47966">
    <property type="entry name" value="BETA-SITE APP-CLEAVING ENZYME, ISOFORM A-RELATED"/>
    <property type="match status" value="1"/>
</dbReference>
<dbReference type="FunFam" id="2.40.70.10:FF:000085">
    <property type="entry name" value="Aspartic-type endopeptidase (CtsD), putative"/>
    <property type="match status" value="1"/>
</dbReference>
<dbReference type="Proteomes" id="UP001270362">
    <property type="component" value="Unassembled WGS sequence"/>
</dbReference>
<evidence type="ECO:0000259" key="6">
    <source>
        <dbReference type="PROSITE" id="PS51767"/>
    </source>
</evidence>
<organism evidence="7 8">
    <name type="scientific">Podospora appendiculata</name>
    <dbReference type="NCBI Taxonomy" id="314037"/>
    <lineage>
        <taxon>Eukaryota</taxon>
        <taxon>Fungi</taxon>
        <taxon>Dikarya</taxon>
        <taxon>Ascomycota</taxon>
        <taxon>Pezizomycotina</taxon>
        <taxon>Sordariomycetes</taxon>
        <taxon>Sordariomycetidae</taxon>
        <taxon>Sordariales</taxon>
        <taxon>Podosporaceae</taxon>
        <taxon>Podospora</taxon>
    </lineage>
</organism>
<feature type="compositionally biased region" description="Low complexity" evidence="4">
    <location>
        <begin position="496"/>
        <end position="517"/>
    </location>
</feature>
<comment type="caution">
    <text evidence="7">The sequence shown here is derived from an EMBL/GenBank/DDBJ whole genome shotgun (WGS) entry which is preliminary data.</text>
</comment>
<protein>
    <submittedName>
        <fullName evidence="7">Aspartic peptidase domain-containing protein</fullName>
    </submittedName>
</protein>
<evidence type="ECO:0000256" key="2">
    <source>
        <dbReference type="PIRSR" id="PIRSR601461-1"/>
    </source>
</evidence>
<keyword evidence="3" id="KW-1015">Disulfide bond</keyword>
<keyword evidence="5" id="KW-0732">Signal</keyword>
<name>A0AAE0X2H9_9PEZI</name>
<feature type="active site" evidence="2">
    <location>
        <position position="155"/>
    </location>
</feature>
<dbReference type="AlphaFoldDB" id="A0AAE0X2H9"/>
<dbReference type="Pfam" id="PF00026">
    <property type="entry name" value="Asp"/>
    <property type="match status" value="1"/>
</dbReference>
<dbReference type="PROSITE" id="PS51767">
    <property type="entry name" value="PEPTIDASE_A1"/>
    <property type="match status" value="1"/>
</dbReference>
<proteinExistence type="inferred from homology"/>
<feature type="compositionally biased region" description="Low complexity" evidence="4">
    <location>
        <begin position="463"/>
        <end position="488"/>
    </location>
</feature>
<dbReference type="Gene3D" id="2.40.70.10">
    <property type="entry name" value="Acid Proteases"/>
    <property type="match status" value="2"/>
</dbReference>
<comment type="similarity">
    <text evidence="1">Belongs to the peptidase A1 family.</text>
</comment>
<dbReference type="EMBL" id="JAULSO010000004">
    <property type="protein sequence ID" value="KAK3683632.1"/>
    <property type="molecule type" value="Genomic_DNA"/>
</dbReference>
<feature type="signal peptide" evidence="5">
    <location>
        <begin position="1"/>
        <end position="19"/>
    </location>
</feature>
<reference evidence="7" key="2">
    <citation type="submission" date="2023-06" db="EMBL/GenBank/DDBJ databases">
        <authorList>
            <consortium name="Lawrence Berkeley National Laboratory"/>
            <person name="Haridas S."/>
            <person name="Hensen N."/>
            <person name="Bonometti L."/>
            <person name="Westerberg I."/>
            <person name="Brannstrom I.O."/>
            <person name="Guillou S."/>
            <person name="Cros-Aarteil S."/>
            <person name="Calhoun S."/>
            <person name="Kuo A."/>
            <person name="Mondo S."/>
            <person name="Pangilinan J."/>
            <person name="Riley R."/>
            <person name="Labutti K."/>
            <person name="Andreopoulos B."/>
            <person name="Lipzen A."/>
            <person name="Chen C."/>
            <person name="Yanf M."/>
            <person name="Daum C."/>
            <person name="Ng V."/>
            <person name="Clum A."/>
            <person name="Steindorff A."/>
            <person name="Ohm R."/>
            <person name="Martin F."/>
            <person name="Silar P."/>
            <person name="Natvig D."/>
            <person name="Lalanne C."/>
            <person name="Gautier V."/>
            <person name="Ament-Velasquez S.L."/>
            <person name="Kruys A."/>
            <person name="Hutchinson M.I."/>
            <person name="Powell A.J."/>
            <person name="Barry K."/>
            <person name="Miller A.N."/>
            <person name="Grigoriev I.V."/>
            <person name="Debuchy R."/>
            <person name="Gladieux P."/>
            <person name="Thoren M.H."/>
            <person name="Johannesson H."/>
        </authorList>
    </citation>
    <scope>NUCLEOTIDE SEQUENCE</scope>
    <source>
        <strain evidence="7">CBS 314.62</strain>
    </source>
</reference>
<dbReference type="InterPro" id="IPR001461">
    <property type="entry name" value="Aspartic_peptidase_A1"/>
</dbReference>
<reference evidence="7" key="1">
    <citation type="journal article" date="2023" name="Mol. Phylogenet. Evol.">
        <title>Genome-scale phylogeny and comparative genomics of the fungal order Sordariales.</title>
        <authorList>
            <person name="Hensen N."/>
            <person name="Bonometti L."/>
            <person name="Westerberg I."/>
            <person name="Brannstrom I.O."/>
            <person name="Guillou S."/>
            <person name="Cros-Aarteil S."/>
            <person name="Calhoun S."/>
            <person name="Haridas S."/>
            <person name="Kuo A."/>
            <person name="Mondo S."/>
            <person name="Pangilinan J."/>
            <person name="Riley R."/>
            <person name="LaButti K."/>
            <person name="Andreopoulos B."/>
            <person name="Lipzen A."/>
            <person name="Chen C."/>
            <person name="Yan M."/>
            <person name="Daum C."/>
            <person name="Ng V."/>
            <person name="Clum A."/>
            <person name="Steindorff A."/>
            <person name="Ohm R.A."/>
            <person name="Martin F."/>
            <person name="Silar P."/>
            <person name="Natvig D.O."/>
            <person name="Lalanne C."/>
            <person name="Gautier V."/>
            <person name="Ament-Velasquez S.L."/>
            <person name="Kruys A."/>
            <person name="Hutchinson M.I."/>
            <person name="Powell A.J."/>
            <person name="Barry K."/>
            <person name="Miller A.N."/>
            <person name="Grigoriev I.V."/>
            <person name="Debuchy R."/>
            <person name="Gladieux P."/>
            <person name="Hiltunen Thoren M."/>
            <person name="Johannesson H."/>
        </authorList>
    </citation>
    <scope>NUCLEOTIDE SEQUENCE</scope>
    <source>
        <strain evidence="7">CBS 314.62</strain>
    </source>
</reference>
<evidence type="ECO:0000256" key="5">
    <source>
        <dbReference type="SAM" id="SignalP"/>
    </source>
</evidence>
<gene>
    <name evidence="7" type="ORF">B0T22DRAFT_411804</name>
</gene>
<sequence>MVGVARLLELTLWVSAVHAFYPYPASYDCADYHSKGYCLPKPKRDLDAQPGPGKGFTLDLIQRVPDPNEDPAVKDARAAADAGRLSKKYASVEASRVSQQQPSLVARDNTYSVVSPAAPTGTSHAVGVFQDGTDFSYFVQVKFGSSKKPFYMLLDSGAGNTWVMGSTCDSTACEMHSTFGPADSKTLKTSTNDFAIAYGTGQVKGQLADDTISIGGLDVKMTFGLTGEASKDFTHFPFDGILGLSMNKGPTGNMLQTLKAGGIISTNVFSLTLSRASDGYNNGQITIGGYESSVKNVVWTAIAPSANSEWAIPMGDMQYDGTGAGITGRIAYIDTGTSFAFGPAADVAALHKLIPGAKVSSDGVTYQVPCDSDHEIKIFFSGTAFAISPRDWMSGSGTTCKSNLYGYEVMEGSWLLGDVFLKNVVSIFDADAGKIGFSALAAKPTPAVTTVVFGTTSTIAAGATGQTPTGTATSVTSPTGSSAASSNGSGTGSAAGGSAAPETASSPSASAKPTSPAEHVVNNKYVSILCILAAIAMVA</sequence>
<dbReference type="PRINTS" id="PR00792">
    <property type="entry name" value="PEPSIN"/>
</dbReference>
<feature type="active site" evidence="2">
    <location>
        <position position="334"/>
    </location>
</feature>
<dbReference type="SUPFAM" id="SSF50630">
    <property type="entry name" value="Acid proteases"/>
    <property type="match status" value="1"/>
</dbReference>
<evidence type="ECO:0000313" key="8">
    <source>
        <dbReference type="Proteomes" id="UP001270362"/>
    </source>
</evidence>
<dbReference type="InterPro" id="IPR021109">
    <property type="entry name" value="Peptidase_aspartic_dom_sf"/>
</dbReference>
<accession>A0AAE0X2H9</accession>